<dbReference type="EMBL" id="BK015170">
    <property type="protein sequence ID" value="DAD93938.1"/>
    <property type="molecule type" value="Genomic_DNA"/>
</dbReference>
<dbReference type="InterPro" id="IPR000182">
    <property type="entry name" value="GNAT_dom"/>
</dbReference>
<evidence type="ECO:0000259" key="1">
    <source>
        <dbReference type="PROSITE" id="PS51186"/>
    </source>
</evidence>
<protein>
    <submittedName>
        <fullName evidence="2">Acetyltransferase domain containing protein</fullName>
    </submittedName>
</protein>
<name>A0A8S5NHZ3_9CAUD</name>
<evidence type="ECO:0000313" key="2">
    <source>
        <dbReference type="EMBL" id="DAD93938.1"/>
    </source>
</evidence>
<reference evidence="2" key="1">
    <citation type="journal article" date="2021" name="Proc. Natl. Acad. Sci. U.S.A.">
        <title>A Catalog of Tens of Thousands of Viruses from Human Metagenomes Reveals Hidden Associations with Chronic Diseases.</title>
        <authorList>
            <person name="Tisza M.J."/>
            <person name="Buck C.B."/>
        </authorList>
    </citation>
    <scope>NUCLEOTIDE SEQUENCE</scope>
    <source>
        <strain evidence="2">CtRg81</strain>
    </source>
</reference>
<organism evidence="2">
    <name type="scientific">Siphoviridae sp. ctRg81</name>
    <dbReference type="NCBI Taxonomy" id="2826336"/>
    <lineage>
        <taxon>Viruses</taxon>
        <taxon>Duplodnaviria</taxon>
        <taxon>Heunggongvirae</taxon>
        <taxon>Uroviricota</taxon>
        <taxon>Caudoviricetes</taxon>
    </lineage>
</organism>
<dbReference type="SUPFAM" id="SSF55729">
    <property type="entry name" value="Acyl-CoA N-acyltransferases (Nat)"/>
    <property type="match status" value="1"/>
</dbReference>
<dbReference type="InterPro" id="IPR016181">
    <property type="entry name" value="Acyl_CoA_acyltransferase"/>
</dbReference>
<accession>A0A8S5NHZ3</accession>
<proteinExistence type="predicted"/>
<dbReference type="CDD" id="cd04301">
    <property type="entry name" value="NAT_SF"/>
    <property type="match status" value="1"/>
</dbReference>
<dbReference type="Gene3D" id="3.40.630.30">
    <property type="match status" value="1"/>
</dbReference>
<dbReference type="GO" id="GO:0016747">
    <property type="term" value="F:acyltransferase activity, transferring groups other than amino-acyl groups"/>
    <property type="evidence" value="ECO:0007669"/>
    <property type="project" value="InterPro"/>
</dbReference>
<dbReference type="Pfam" id="PF00583">
    <property type="entry name" value="Acetyltransf_1"/>
    <property type="match status" value="1"/>
</dbReference>
<sequence length="145" mass="16208">MKIIDASLVEIIDRCRELIDSAMSEAGLPNRRAVPDRSIYRILSEGTDSFGLIVEDQGKPIGFASVFVFTHQHSGETFAQNDAIYLAPEYRNTSIGGRLAVLAERKAIEAGAKFFLWDVPEDSPLAKALKKRVQGRKHLLFFKEL</sequence>
<feature type="domain" description="N-acetyltransferase" evidence="1">
    <location>
        <begin position="1"/>
        <end position="145"/>
    </location>
</feature>
<dbReference type="PROSITE" id="PS51186">
    <property type="entry name" value="GNAT"/>
    <property type="match status" value="1"/>
</dbReference>